<reference evidence="1" key="1">
    <citation type="submission" date="2021-02" db="EMBL/GenBank/DDBJ databases">
        <title>Infant gut strain persistence is associated with maternal origin, phylogeny, and functional potential including surface adhesion and iron acquisition.</title>
        <authorList>
            <person name="Lou Y.C."/>
        </authorList>
    </citation>
    <scope>NUCLEOTIDE SEQUENCE</scope>
    <source>
        <strain evidence="1">L3_082_243G1_dasL3_082_243G1_maxbin2.maxbin.015s ta_sub</strain>
    </source>
</reference>
<proteinExistence type="predicted"/>
<dbReference type="Gene3D" id="1.10.10.1190">
    <property type="entry name" value="Antirestriction protein ArdA, domain 3"/>
    <property type="match status" value="1"/>
</dbReference>
<evidence type="ECO:0000313" key="2">
    <source>
        <dbReference type="Proteomes" id="UP000782901"/>
    </source>
</evidence>
<dbReference type="InterPro" id="IPR009899">
    <property type="entry name" value="ArdA"/>
</dbReference>
<organism evidence="1 2">
    <name type="scientific">Bacteroides thetaiotaomicron</name>
    <dbReference type="NCBI Taxonomy" id="818"/>
    <lineage>
        <taxon>Bacteria</taxon>
        <taxon>Pseudomonadati</taxon>
        <taxon>Bacteroidota</taxon>
        <taxon>Bacteroidia</taxon>
        <taxon>Bacteroidales</taxon>
        <taxon>Bacteroidaceae</taxon>
        <taxon>Bacteroides</taxon>
    </lineage>
</organism>
<dbReference type="EMBL" id="JAGZEE010000074">
    <property type="protein sequence ID" value="MBS5413664.1"/>
    <property type="molecule type" value="Genomic_DNA"/>
</dbReference>
<dbReference type="InterPro" id="IPR041895">
    <property type="entry name" value="ArdA_dom1"/>
</dbReference>
<protein>
    <submittedName>
        <fullName evidence="1">Antirestriction protein ArdA</fullName>
    </submittedName>
</protein>
<dbReference type="InterPro" id="IPR041893">
    <property type="entry name" value="ArdA_dom3"/>
</dbReference>
<accession>A0A943HRN9</accession>
<gene>
    <name evidence="1" type="ORF">KHY35_23670</name>
</gene>
<dbReference type="AlphaFoldDB" id="A0A943HRN9"/>
<comment type="caution">
    <text evidence="1">The sequence shown here is derived from an EMBL/GenBank/DDBJ whole genome shotgun (WGS) entry which is preliminary data.</text>
</comment>
<dbReference type="Pfam" id="PF07275">
    <property type="entry name" value="ArdA"/>
    <property type="match status" value="1"/>
</dbReference>
<dbReference type="Gene3D" id="3.10.20.480">
    <property type="entry name" value="Antirestriction protein ArdA, domain 1"/>
    <property type="match status" value="1"/>
</dbReference>
<dbReference type="Proteomes" id="UP000782901">
    <property type="component" value="Unassembled WGS sequence"/>
</dbReference>
<name>A0A943HRN9_BACT4</name>
<sequence>MKKKSDLRETGKKFSETSTLYVGTYAKYNNGSLFGAWLDLSDYSDKEEFYEACRELHKDEEDAEYMFQDYENIPEALISESWISENFFTLRDAVEDLSDTEQEAFFVWCNYKSHDLSEEDADDLVRDFRDEYQGEYDDEEDFAYEIIEECYDLPEFAKTYFDYEKFARDLFMCDYWFDDGFVFRAA</sequence>
<evidence type="ECO:0000313" key="1">
    <source>
        <dbReference type="EMBL" id="MBS5413664.1"/>
    </source>
</evidence>